<dbReference type="EMBL" id="CP060414">
    <property type="protein sequence ID" value="QNT58379.1"/>
    <property type="molecule type" value="Genomic_DNA"/>
</dbReference>
<reference evidence="1" key="1">
    <citation type="submission" date="2024-06" db="EMBL/GenBank/DDBJ databases">
        <title>Complete Genome Sequence of mouse commensal type strain Neisseria musculi.</title>
        <authorList>
            <person name="Thapa E."/>
            <person name="Aluvathingal J."/>
            <person name="Nadendla S."/>
            <person name="Mehta A."/>
            <person name="Tettelin H."/>
            <person name="Weyand N.J."/>
        </authorList>
    </citation>
    <scope>NUCLEOTIDE SEQUENCE</scope>
    <source>
        <strain evidence="1">NW831</strain>
    </source>
</reference>
<evidence type="ECO:0000313" key="2">
    <source>
        <dbReference type="Proteomes" id="UP000516412"/>
    </source>
</evidence>
<name>A0A7H1M9R4_9NEIS</name>
<dbReference type="RefSeq" id="WP_187000200.1">
    <property type="nucleotide sequence ID" value="NZ_CP060414.2"/>
</dbReference>
<proteinExistence type="predicted"/>
<protein>
    <submittedName>
        <fullName evidence="1">Uncharacterized protein</fullName>
    </submittedName>
</protein>
<gene>
    <name evidence="1" type="ORF">H7A79_1931</name>
</gene>
<evidence type="ECO:0000313" key="1">
    <source>
        <dbReference type="EMBL" id="QNT58379.1"/>
    </source>
</evidence>
<accession>A0A7H1M9R4</accession>
<organism evidence="1 2">
    <name type="scientific">Neisseria musculi</name>
    <dbReference type="NCBI Taxonomy" id="1815583"/>
    <lineage>
        <taxon>Bacteria</taxon>
        <taxon>Pseudomonadati</taxon>
        <taxon>Pseudomonadota</taxon>
        <taxon>Betaproteobacteria</taxon>
        <taxon>Neisseriales</taxon>
        <taxon>Neisseriaceae</taxon>
        <taxon>Neisseria</taxon>
    </lineage>
</organism>
<dbReference type="KEGG" id="nmus:H7A79_1931"/>
<keyword evidence="2" id="KW-1185">Reference proteome</keyword>
<sequence length="137" mass="14684">MNTFFAALPVAAAPPVCAQTCRSQNPYTSDGHPNRSRFEAAAQTGRCFQTACRSRHYSGAAKIKQPYPNRCSSFLRITGQMHTRSGLAASRNNAGSPAASLAGHMVDAGGFAAPYVYRESYKRGRQHARSNLKACGG</sequence>
<dbReference type="Proteomes" id="UP000516412">
    <property type="component" value="Chromosome"/>
</dbReference>
<dbReference type="AlphaFoldDB" id="A0A7H1M9R4"/>